<keyword evidence="2" id="KW-1185">Reference proteome</keyword>
<organism evidence="1 2">
    <name type="scientific">Henriciella pelagia</name>
    <dbReference type="NCBI Taxonomy" id="1977912"/>
    <lineage>
        <taxon>Bacteria</taxon>
        <taxon>Pseudomonadati</taxon>
        <taxon>Pseudomonadota</taxon>
        <taxon>Alphaproteobacteria</taxon>
        <taxon>Hyphomonadales</taxon>
        <taxon>Hyphomonadaceae</taxon>
        <taxon>Henriciella</taxon>
    </lineage>
</organism>
<evidence type="ECO:0000313" key="2">
    <source>
        <dbReference type="Proteomes" id="UP000628854"/>
    </source>
</evidence>
<gene>
    <name evidence="1" type="ORF">GCM10011503_04120</name>
</gene>
<protein>
    <recommendedName>
        <fullName evidence="3">Secreted protein</fullName>
    </recommendedName>
</protein>
<evidence type="ECO:0008006" key="3">
    <source>
        <dbReference type="Google" id="ProtNLM"/>
    </source>
</evidence>
<reference evidence="2" key="1">
    <citation type="journal article" date="2019" name="Int. J. Syst. Evol. Microbiol.">
        <title>The Global Catalogue of Microorganisms (GCM) 10K type strain sequencing project: providing services to taxonomists for standard genome sequencing and annotation.</title>
        <authorList>
            <consortium name="The Broad Institute Genomics Platform"/>
            <consortium name="The Broad Institute Genome Sequencing Center for Infectious Disease"/>
            <person name="Wu L."/>
            <person name="Ma J."/>
        </authorList>
    </citation>
    <scope>NUCLEOTIDE SEQUENCE [LARGE SCALE GENOMIC DNA]</scope>
    <source>
        <strain evidence="2">CGMCC 1.15928</strain>
    </source>
</reference>
<dbReference type="EMBL" id="BMKF01000001">
    <property type="protein sequence ID" value="GGB58894.1"/>
    <property type="molecule type" value="Genomic_DNA"/>
</dbReference>
<accession>A0ABQ1J512</accession>
<evidence type="ECO:0000313" key="1">
    <source>
        <dbReference type="EMBL" id="GGB58894.1"/>
    </source>
</evidence>
<name>A0ABQ1J512_9PROT</name>
<proteinExistence type="predicted"/>
<dbReference type="Proteomes" id="UP000628854">
    <property type="component" value="Unassembled WGS sequence"/>
</dbReference>
<comment type="caution">
    <text evidence="1">The sequence shown here is derived from an EMBL/GenBank/DDBJ whole genome shotgun (WGS) entry which is preliminary data.</text>
</comment>
<sequence length="91" mass="10430">MASGKVIAIELFVIWTYLFGHEDGGTDRKGLQQFVDRSHQSDRRSFKRGKRRFSPQGLQTNFRVRKSSTHTLFDWIKDKEVGQATGQSAKA</sequence>